<reference evidence="1 2" key="1">
    <citation type="submission" date="2024-02" db="EMBL/GenBank/DDBJ databases">
        <title>Lysobacter Genome Sequencing and Mining.</title>
        <authorList>
            <person name="Bierman J."/>
            <person name="Walker M.C."/>
        </authorList>
    </citation>
    <scope>NUCLEOTIDE SEQUENCE [LARGE SCALE GENOMIC DNA]</scope>
    <source>
        <strain evidence="1 2">PB6250</strain>
    </source>
</reference>
<organism evidence="1 2">
    <name type="scientific">Lysobacter firmicutimachus</name>
    <dbReference type="NCBI Taxonomy" id="1792846"/>
    <lineage>
        <taxon>Bacteria</taxon>
        <taxon>Pseudomonadati</taxon>
        <taxon>Pseudomonadota</taxon>
        <taxon>Gammaproteobacteria</taxon>
        <taxon>Lysobacterales</taxon>
        <taxon>Lysobacteraceae</taxon>
        <taxon>Lysobacter</taxon>
    </lineage>
</organism>
<name>A0ABU8D2T0_9GAMM</name>
<protein>
    <submittedName>
        <fullName evidence="1">Phage major tail tube protein</fullName>
    </submittedName>
</protein>
<dbReference type="InterPro" id="IPR006498">
    <property type="entry name" value="Tail_tube"/>
</dbReference>
<dbReference type="NCBIfam" id="TIGR01611">
    <property type="entry name" value="tail_tube"/>
    <property type="match status" value="1"/>
</dbReference>
<dbReference type="EMBL" id="JBANDL010000002">
    <property type="protein sequence ID" value="MEI2454583.1"/>
    <property type="molecule type" value="Genomic_DNA"/>
</dbReference>
<evidence type="ECO:0000313" key="2">
    <source>
        <dbReference type="Proteomes" id="UP001387215"/>
    </source>
</evidence>
<evidence type="ECO:0000313" key="1">
    <source>
        <dbReference type="EMBL" id="MEI2454583.1"/>
    </source>
</evidence>
<proteinExistence type="predicted"/>
<dbReference type="Proteomes" id="UP001387215">
    <property type="component" value="Unassembled WGS sequence"/>
</dbReference>
<comment type="caution">
    <text evidence="1">The sequence shown here is derived from an EMBL/GenBank/DDBJ whole genome shotgun (WGS) entry which is preliminary data.</text>
</comment>
<dbReference type="RefSeq" id="WP_336131482.1">
    <property type="nucleotide sequence ID" value="NZ_JBANDL010000002.1"/>
</dbReference>
<sequence length="170" mass="18398">MALPSVLKNYHLFHNGVSFLGLATEVELPPLARNMTAYQAGGMSGPVDIDNGPDGPIEFGWKCGGFVVDVLRQYGAVRHDAVQLRFAGAYQRDDTGEVLAVEIVVRGRHKEIALGTAKIGEQTEFAVKTTCSYYRLTVNGATEIECDRMAMIEVVGGVDRLAQQRAALGL</sequence>
<dbReference type="Pfam" id="PF04985">
    <property type="entry name" value="Phage_tube"/>
    <property type="match status" value="1"/>
</dbReference>
<accession>A0ABU8D2T0</accession>
<keyword evidence="2" id="KW-1185">Reference proteome</keyword>
<gene>
    <name evidence="1" type="ORF">V2J18_07805</name>
</gene>